<feature type="compositionally biased region" description="Basic and acidic residues" evidence="1">
    <location>
        <begin position="40"/>
        <end position="53"/>
    </location>
</feature>
<proteinExistence type="predicted"/>
<keyword evidence="3" id="KW-1185">Reference proteome</keyword>
<feature type="non-terminal residue" evidence="2">
    <location>
        <position position="96"/>
    </location>
</feature>
<evidence type="ECO:0000313" key="3">
    <source>
        <dbReference type="Proteomes" id="UP000054776"/>
    </source>
</evidence>
<protein>
    <submittedName>
        <fullName evidence="2">Uncharacterized protein</fullName>
    </submittedName>
</protein>
<evidence type="ECO:0000313" key="2">
    <source>
        <dbReference type="EMBL" id="KRY05006.1"/>
    </source>
</evidence>
<organism evidence="2 3">
    <name type="scientific">Trichinella spiralis</name>
    <name type="common">Trichina worm</name>
    <dbReference type="NCBI Taxonomy" id="6334"/>
    <lineage>
        <taxon>Eukaryota</taxon>
        <taxon>Metazoa</taxon>
        <taxon>Ecdysozoa</taxon>
        <taxon>Nematoda</taxon>
        <taxon>Enoplea</taxon>
        <taxon>Dorylaimia</taxon>
        <taxon>Trichinellida</taxon>
        <taxon>Trichinellidae</taxon>
        <taxon>Trichinella</taxon>
    </lineage>
</organism>
<name>A0A0V0YXL0_TRISP</name>
<sequence>MICMPSAEDVVCLMNGQLRVVEMVSGNFQRDELHKSEKLAEEKLTMKKQQGQEKEEDEEEEFISFEENEKEVSFDILFDECLSVAAKKRKNQLPEH</sequence>
<gene>
    <name evidence="2" type="ORF">T01_13210</name>
</gene>
<dbReference type="Proteomes" id="UP000054776">
    <property type="component" value="Unassembled WGS sequence"/>
</dbReference>
<dbReference type="InParanoid" id="A0A0V0YXL0"/>
<accession>A0A0V0YXL0</accession>
<dbReference type="EMBL" id="JYDH01003919">
    <property type="protein sequence ID" value="KRY05006.1"/>
    <property type="molecule type" value="Genomic_DNA"/>
</dbReference>
<evidence type="ECO:0000256" key="1">
    <source>
        <dbReference type="SAM" id="MobiDB-lite"/>
    </source>
</evidence>
<comment type="caution">
    <text evidence="2">The sequence shown here is derived from an EMBL/GenBank/DDBJ whole genome shotgun (WGS) entry which is preliminary data.</text>
</comment>
<dbReference type="AlphaFoldDB" id="A0A0V0YXL0"/>
<feature type="region of interest" description="Disordered" evidence="1">
    <location>
        <begin position="40"/>
        <end position="60"/>
    </location>
</feature>
<reference evidence="2 3" key="1">
    <citation type="submission" date="2015-01" db="EMBL/GenBank/DDBJ databases">
        <title>Evolution of Trichinella species and genotypes.</title>
        <authorList>
            <person name="Korhonen P.K."/>
            <person name="Edoardo P."/>
            <person name="Giuseppe L.R."/>
            <person name="Gasser R.B."/>
        </authorList>
    </citation>
    <scope>NUCLEOTIDE SEQUENCE [LARGE SCALE GENOMIC DNA]</scope>
    <source>
        <strain evidence="2">ISS3</strain>
    </source>
</reference>